<evidence type="ECO:0000313" key="2">
    <source>
        <dbReference type="Proteomes" id="UP000198598"/>
    </source>
</evidence>
<dbReference type="RefSeq" id="WP_245776501.1">
    <property type="nucleotide sequence ID" value="NZ_FOLQ01000001.1"/>
</dbReference>
<dbReference type="EMBL" id="FOLQ01000001">
    <property type="protein sequence ID" value="SFC23489.1"/>
    <property type="molecule type" value="Genomic_DNA"/>
</dbReference>
<evidence type="ECO:0000313" key="1">
    <source>
        <dbReference type="EMBL" id="SFC23489.1"/>
    </source>
</evidence>
<protein>
    <submittedName>
        <fullName evidence="1">Uncharacterized protein</fullName>
    </submittedName>
</protein>
<sequence>MNISYPHTIENCIGEKLIFREAQRLSRAYNSLRRRVANTLLRLYN</sequence>
<name>A0A1I1HH61_9BACT</name>
<reference evidence="1 2" key="1">
    <citation type="submission" date="2016-10" db="EMBL/GenBank/DDBJ databases">
        <authorList>
            <person name="de Groot N.N."/>
        </authorList>
    </citation>
    <scope>NUCLEOTIDE SEQUENCE [LARGE SCALE GENOMIC DNA]</scope>
    <source>
        <strain evidence="1 2">DSM 26130</strain>
    </source>
</reference>
<dbReference type="Proteomes" id="UP000198598">
    <property type="component" value="Unassembled WGS sequence"/>
</dbReference>
<organism evidence="1 2">
    <name type="scientific">Spirosoma endophyticum</name>
    <dbReference type="NCBI Taxonomy" id="662367"/>
    <lineage>
        <taxon>Bacteria</taxon>
        <taxon>Pseudomonadati</taxon>
        <taxon>Bacteroidota</taxon>
        <taxon>Cytophagia</taxon>
        <taxon>Cytophagales</taxon>
        <taxon>Cytophagaceae</taxon>
        <taxon>Spirosoma</taxon>
    </lineage>
</organism>
<accession>A0A1I1HH61</accession>
<dbReference type="AlphaFoldDB" id="A0A1I1HH61"/>
<keyword evidence="2" id="KW-1185">Reference proteome</keyword>
<gene>
    <name evidence="1" type="ORF">SAMN05216167_101707</name>
</gene>
<proteinExistence type="predicted"/>